<feature type="domain" description="5'-Nucleotidase C-terminal" evidence="4">
    <location>
        <begin position="360"/>
        <end position="515"/>
    </location>
</feature>
<dbReference type="InterPro" id="IPR029052">
    <property type="entry name" value="Metallo-depent_PP-like"/>
</dbReference>
<comment type="similarity">
    <text evidence="2">Belongs to the 5'-nucleotidase family.</text>
</comment>
<dbReference type="EMBL" id="SACM01000001">
    <property type="protein sequence ID" value="RVT88141.1"/>
    <property type="molecule type" value="Genomic_DNA"/>
</dbReference>
<dbReference type="GO" id="GO:0008253">
    <property type="term" value="F:5'-nucleotidase activity"/>
    <property type="evidence" value="ECO:0007669"/>
    <property type="project" value="TreeGrafter"/>
</dbReference>
<dbReference type="OrthoDB" id="9803927at2"/>
<dbReference type="Pfam" id="PF00149">
    <property type="entry name" value="Metallophos"/>
    <property type="match status" value="1"/>
</dbReference>
<evidence type="ECO:0000256" key="1">
    <source>
        <dbReference type="ARBA" id="ARBA00022729"/>
    </source>
</evidence>
<dbReference type="GO" id="GO:0009166">
    <property type="term" value="P:nucleotide catabolic process"/>
    <property type="evidence" value="ECO:0007669"/>
    <property type="project" value="InterPro"/>
</dbReference>
<proteinExistence type="inferred from homology"/>
<dbReference type="Proteomes" id="UP000288587">
    <property type="component" value="Unassembled WGS sequence"/>
</dbReference>
<evidence type="ECO:0000313" key="5">
    <source>
        <dbReference type="EMBL" id="RVT88141.1"/>
    </source>
</evidence>
<dbReference type="GO" id="GO:0000166">
    <property type="term" value="F:nucleotide binding"/>
    <property type="evidence" value="ECO:0007669"/>
    <property type="project" value="UniProtKB-KW"/>
</dbReference>
<protein>
    <submittedName>
        <fullName evidence="5">Bifunctional metallophosphatase/5'-nucleotidase</fullName>
    </submittedName>
</protein>
<dbReference type="AlphaFoldDB" id="A0A3S2UHW8"/>
<dbReference type="RefSeq" id="WP_127681005.1">
    <property type="nucleotide sequence ID" value="NZ_SACM01000001.1"/>
</dbReference>
<dbReference type="PROSITE" id="PS51257">
    <property type="entry name" value="PROKAR_LIPOPROTEIN"/>
    <property type="match status" value="1"/>
</dbReference>
<organism evidence="5 6">
    <name type="scientific">Inhella crocodyli</name>
    <dbReference type="NCBI Taxonomy" id="2499851"/>
    <lineage>
        <taxon>Bacteria</taxon>
        <taxon>Pseudomonadati</taxon>
        <taxon>Pseudomonadota</taxon>
        <taxon>Betaproteobacteria</taxon>
        <taxon>Burkholderiales</taxon>
        <taxon>Sphaerotilaceae</taxon>
        <taxon>Inhella</taxon>
    </lineage>
</organism>
<feature type="domain" description="Calcineurin-like phosphoesterase" evidence="3">
    <location>
        <begin position="36"/>
        <end position="284"/>
    </location>
</feature>
<keyword evidence="2" id="KW-0547">Nucleotide-binding</keyword>
<dbReference type="Gene3D" id="3.60.21.10">
    <property type="match status" value="1"/>
</dbReference>
<dbReference type="InterPro" id="IPR036907">
    <property type="entry name" value="5'-Nucleotdase_C_sf"/>
</dbReference>
<dbReference type="PANTHER" id="PTHR11575:SF24">
    <property type="entry name" value="5'-NUCLEOTIDASE"/>
    <property type="match status" value="1"/>
</dbReference>
<feature type="signal peptide" evidence="2">
    <location>
        <begin position="1"/>
        <end position="26"/>
    </location>
</feature>
<reference evidence="5 6" key="1">
    <citation type="submission" date="2019-01" db="EMBL/GenBank/DDBJ databases">
        <authorList>
            <person name="Chen W.-M."/>
        </authorList>
    </citation>
    <scope>NUCLEOTIDE SEQUENCE [LARGE SCALE GENOMIC DNA]</scope>
    <source>
        <strain evidence="5 6">CCP-18</strain>
    </source>
</reference>
<accession>A0A3S2UHW8</accession>
<sequence length="554" mass="59252">MFRRSLSLIAPLAAALFAGCATPPPAATPEPLKVQVLAINDFHGNLLPPAPFRLQDPADPKKSIQVPVGGSEALATAVKALRANKPHHVFVAAGDLIGATPLLSALFFDEPTLESLTAMGLHLSAVGNHEFDLGSAELLRRQRGGCHPTEGCRGNPNFKGAGFQYLAASTVDVATGETLLPAYQIRHFDGVPVGFIGLSLEGTPGLVMPSAVTGLRFEDEVQTINRWTKVLQAQGVEAIVVMIHEGGYPTGSYNGCEGMSGPILEIVKGMSPAVDVVITGHTHRAYNCVIDGRRVTSGDKYGSMITDIELQIDRRTRDVVGTQATNVLVRLDTFAKDPEQTALLAGYIAKAKPLTEREVGRLAGDVPAASREDGNSPMGLLLADAQLAATRAEGAELALMNSCGIRAGLSLEATKGVIRFSDLFTAQPFSNVLITMTLSGQELLDLLQAQWRDGKSCSRLQASDSLRYQWSSQRPADQRVLPESVTVNGQPLVLTRDYRVTVNNFMAEGGDGFVGLKKGRDRRTGPTDTEALEQYVKALGQVRAPALDRARRVD</sequence>
<dbReference type="Gene3D" id="3.90.780.10">
    <property type="entry name" value="5'-Nucleotidase, C-terminal domain"/>
    <property type="match status" value="1"/>
</dbReference>
<evidence type="ECO:0000313" key="6">
    <source>
        <dbReference type="Proteomes" id="UP000288587"/>
    </source>
</evidence>
<evidence type="ECO:0000259" key="3">
    <source>
        <dbReference type="Pfam" id="PF00149"/>
    </source>
</evidence>
<dbReference type="Pfam" id="PF02872">
    <property type="entry name" value="5_nucleotid_C"/>
    <property type="match status" value="1"/>
</dbReference>
<dbReference type="InterPro" id="IPR008334">
    <property type="entry name" value="5'-Nucleotdase_C"/>
</dbReference>
<dbReference type="InterPro" id="IPR006179">
    <property type="entry name" value="5_nucleotidase/apyrase"/>
</dbReference>
<keyword evidence="1 2" id="KW-0732">Signal</keyword>
<keyword evidence="2" id="KW-0378">Hydrolase</keyword>
<name>A0A3S2UHW8_9BURK</name>
<comment type="caution">
    <text evidence="5">The sequence shown here is derived from an EMBL/GenBank/DDBJ whole genome shotgun (WGS) entry which is preliminary data.</text>
</comment>
<keyword evidence="6" id="KW-1185">Reference proteome</keyword>
<dbReference type="SUPFAM" id="SSF55816">
    <property type="entry name" value="5'-nucleotidase (syn. UDP-sugar hydrolase), C-terminal domain"/>
    <property type="match status" value="1"/>
</dbReference>
<gene>
    <name evidence="5" type="ORF">EOD73_03820</name>
</gene>
<feature type="chain" id="PRO_5018380412" evidence="2">
    <location>
        <begin position="27"/>
        <end position="554"/>
    </location>
</feature>
<dbReference type="SUPFAM" id="SSF56300">
    <property type="entry name" value="Metallo-dependent phosphatases"/>
    <property type="match status" value="1"/>
</dbReference>
<dbReference type="PRINTS" id="PR01607">
    <property type="entry name" value="APYRASEFAMLY"/>
</dbReference>
<dbReference type="PANTHER" id="PTHR11575">
    <property type="entry name" value="5'-NUCLEOTIDASE-RELATED"/>
    <property type="match status" value="1"/>
</dbReference>
<dbReference type="GO" id="GO:0008768">
    <property type="term" value="F:UDP-sugar diphosphatase activity"/>
    <property type="evidence" value="ECO:0007669"/>
    <property type="project" value="TreeGrafter"/>
</dbReference>
<dbReference type="InterPro" id="IPR004843">
    <property type="entry name" value="Calcineurin-like_PHP"/>
</dbReference>
<dbReference type="GO" id="GO:0030288">
    <property type="term" value="C:outer membrane-bounded periplasmic space"/>
    <property type="evidence" value="ECO:0007669"/>
    <property type="project" value="TreeGrafter"/>
</dbReference>
<evidence type="ECO:0000259" key="4">
    <source>
        <dbReference type="Pfam" id="PF02872"/>
    </source>
</evidence>
<evidence type="ECO:0000256" key="2">
    <source>
        <dbReference type="RuleBase" id="RU362119"/>
    </source>
</evidence>